<dbReference type="SUPFAM" id="SSF56935">
    <property type="entry name" value="Porins"/>
    <property type="match status" value="1"/>
</dbReference>
<proteinExistence type="predicted"/>
<sequence length="868" mass="100149">MKYLLTILLLFNTSFLIGQSIIQGEIISEVNEPINGASVIAYQIDKEIILGFSISLSNGRFKIQLKEHQDSVKIVARSLGYASSSKNILVDGNPLRLQLSHSDKYLKELEVKTKPITEEGDTLNYNVASFSKEGDESIEDVLKRMPGIEVSEDGKIQYQGKVINKFYVEGKDLMGAQYAITSKNLPKNAVASVEVLKNHQPVKMLNEVVHSVDPAINIVLKEGVSVTGNAEIGVGVPSIWYGKVTPMVFNKKHQTINVISSTNSGKDELSAFNAINLFDYLEFGLIESVPSFLLGKQPMENNLFKKSEYNDHQTHTLTTNYITGFGKGDLKVNIDAYYDKRFQELASNTFYFVPNDTIAIKNLQQSTFNKKYIKTKLTYEHNADENYFKNVFHFKFLENEEISSFYQNEEYIPQNTNRLFYNIGNKLSKIIKLGNIYYKLNAYLEYTNTPEQLHFTGGPLINSMIDSLQKVEQQTYQRHLKTFIGTSIIKKWKNITLDTKFSFNYSFKSLTSDVFTDKEGSGLNYQNDLYYHAIIPKVSPSIQYKHKRLLLSVIPNVSYQTRILQDQFQISESVIHQLIFEPTAYITYNLAGVKWSGHYSYNTNFLELPQMYSGIIINNYNAANQQELPILQTKLQTFRNELSYEIPMASMNFYSSYEYNTTNKDWISAYEVNNEGVTLMKTLDYENNQGISQKLEGNIDWFILALRTTIKGGVEVGESEENVILNGDDNRNKNNFIQYEGIIDFPIIKGLVLSTFYTRYNSENTYQEMNKVNWSQEIIGGELQFSKKKHLLKWNNKWINHTFVDDQFLYMDLSYQYKFNKKTKIKFIAQNLLNHQSYTQTNMNAYQSNQTFFYLRPRQLVLELKFSL</sequence>
<name>A0A3S9NXX0_9BACT</name>
<organism evidence="1 2">
    <name type="scientific">Flammeovirga pectinis</name>
    <dbReference type="NCBI Taxonomy" id="2494373"/>
    <lineage>
        <taxon>Bacteria</taxon>
        <taxon>Pseudomonadati</taxon>
        <taxon>Bacteroidota</taxon>
        <taxon>Cytophagia</taxon>
        <taxon>Cytophagales</taxon>
        <taxon>Flammeovirgaceae</taxon>
        <taxon>Flammeovirga</taxon>
    </lineage>
</organism>
<evidence type="ECO:0000313" key="2">
    <source>
        <dbReference type="Proteomes" id="UP000267268"/>
    </source>
</evidence>
<dbReference type="EMBL" id="CP034562">
    <property type="protein sequence ID" value="AZQ60774.1"/>
    <property type="molecule type" value="Genomic_DNA"/>
</dbReference>
<gene>
    <name evidence="1" type="ORF">EI427_00675</name>
</gene>
<dbReference type="AlphaFoldDB" id="A0A3S9NXX0"/>
<evidence type="ECO:0000313" key="1">
    <source>
        <dbReference type="EMBL" id="AZQ60774.1"/>
    </source>
</evidence>
<dbReference type="RefSeq" id="WP_126610728.1">
    <property type="nucleotide sequence ID" value="NZ_CP034562.1"/>
</dbReference>
<accession>A0A3S9NXX0</accession>
<evidence type="ECO:0008006" key="3">
    <source>
        <dbReference type="Google" id="ProtNLM"/>
    </source>
</evidence>
<dbReference type="OrthoDB" id="603275at2"/>
<dbReference type="Proteomes" id="UP000267268">
    <property type="component" value="Chromosome 1"/>
</dbReference>
<protein>
    <recommendedName>
        <fullName evidence="3">TonB-dependent receptor</fullName>
    </recommendedName>
</protein>
<reference evidence="1 2" key="1">
    <citation type="submission" date="2018-12" db="EMBL/GenBank/DDBJ databases">
        <title>Flammeovirga pectinis sp. nov., isolated from the gut of the Korean scallop, Patinopecten yessoensis.</title>
        <authorList>
            <person name="Bae J.-W."/>
            <person name="Jeong Y.-S."/>
            <person name="Kang W."/>
        </authorList>
    </citation>
    <scope>NUCLEOTIDE SEQUENCE [LARGE SCALE GENOMIC DNA]</scope>
    <source>
        <strain evidence="1 2">L12M1</strain>
    </source>
</reference>
<dbReference type="KEGG" id="fll:EI427_00675"/>
<keyword evidence="2" id="KW-1185">Reference proteome</keyword>